<dbReference type="GO" id="GO:0046872">
    <property type="term" value="F:metal ion binding"/>
    <property type="evidence" value="ECO:0007669"/>
    <property type="project" value="UniProtKB-KW"/>
</dbReference>
<dbReference type="InterPro" id="IPR045121">
    <property type="entry name" value="CoAse"/>
</dbReference>
<dbReference type="OrthoDB" id="9802805at2"/>
<dbReference type="InterPro" id="IPR015797">
    <property type="entry name" value="NUDIX_hydrolase-like_dom_sf"/>
</dbReference>
<keyword evidence="5" id="KW-0460">Magnesium</keyword>
<comment type="cofactor">
    <cofactor evidence="2">
        <name>Mg(2+)</name>
        <dbReference type="ChEBI" id="CHEBI:18420"/>
    </cofactor>
</comment>
<evidence type="ECO:0000256" key="6">
    <source>
        <dbReference type="ARBA" id="ARBA00023211"/>
    </source>
</evidence>
<evidence type="ECO:0000256" key="3">
    <source>
        <dbReference type="ARBA" id="ARBA00022723"/>
    </source>
</evidence>
<dbReference type="PANTHER" id="PTHR12992:SF11">
    <property type="entry name" value="MITOCHONDRIAL COENZYME A DIPHOSPHATASE NUDT8"/>
    <property type="match status" value="1"/>
</dbReference>
<comment type="cofactor">
    <cofactor evidence="1">
        <name>Mn(2+)</name>
        <dbReference type="ChEBI" id="CHEBI:29035"/>
    </cofactor>
</comment>
<evidence type="ECO:0000256" key="4">
    <source>
        <dbReference type="ARBA" id="ARBA00022801"/>
    </source>
</evidence>
<dbReference type="Proteomes" id="UP000324646">
    <property type="component" value="Chromosome"/>
</dbReference>
<dbReference type="InterPro" id="IPR000086">
    <property type="entry name" value="NUDIX_hydrolase_dom"/>
</dbReference>
<dbReference type="KEGG" id="crs:FQB35_11285"/>
<dbReference type="PROSITE" id="PS51462">
    <property type="entry name" value="NUDIX"/>
    <property type="match status" value="1"/>
</dbReference>
<gene>
    <name evidence="8" type="ORF">FQB35_11285</name>
</gene>
<dbReference type="AlphaFoldDB" id="A0A5C0SEU9"/>
<dbReference type="PROSITE" id="PS00893">
    <property type="entry name" value="NUDIX_BOX"/>
    <property type="match status" value="1"/>
</dbReference>
<dbReference type="RefSeq" id="WP_148809997.1">
    <property type="nucleotide sequence ID" value="NZ_CP042243.1"/>
</dbReference>
<proteinExistence type="predicted"/>
<reference evidence="8 9" key="1">
    <citation type="submission" date="2019-07" db="EMBL/GenBank/DDBJ databases">
        <title>Complete genome of Crassaminicella thermophila SY095.</title>
        <authorList>
            <person name="Li X."/>
        </authorList>
    </citation>
    <scope>NUCLEOTIDE SEQUENCE [LARGE SCALE GENOMIC DNA]</scope>
    <source>
        <strain evidence="8 9">SY095</strain>
    </source>
</reference>
<sequence length="205" mass="23946">MNLNMIQSKFQSRNSSPEGEYERFSVLVPIVKVKDQLELLFEVRSKSLKVQPREICFPGGKLEKNESIKQCAIRETCEELNISPEKIQIFGPLDFLVLPYNLILYPFLGTISNINIHNISFNKDEVSEIFTVPIDFFIKNKPQEHHIYLNANIPEDFPYHLIPSGKNYSWKTGKYPVLFYKYKNYVIWGITARIIKNLISIIKDQ</sequence>
<dbReference type="SUPFAM" id="SSF55811">
    <property type="entry name" value="Nudix"/>
    <property type="match status" value="1"/>
</dbReference>
<dbReference type="PANTHER" id="PTHR12992">
    <property type="entry name" value="NUDIX HYDROLASE"/>
    <property type="match status" value="1"/>
</dbReference>
<dbReference type="EMBL" id="CP042243">
    <property type="protein sequence ID" value="QEK12861.1"/>
    <property type="molecule type" value="Genomic_DNA"/>
</dbReference>
<dbReference type="InterPro" id="IPR020084">
    <property type="entry name" value="NUDIX_hydrolase_CS"/>
</dbReference>
<evidence type="ECO:0000256" key="1">
    <source>
        <dbReference type="ARBA" id="ARBA00001936"/>
    </source>
</evidence>
<evidence type="ECO:0000313" key="8">
    <source>
        <dbReference type="EMBL" id="QEK12861.1"/>
    </source>
</evidence>
<dbReference type="Pfam" id="PF00293">
    <property type="entry name" value="NUDIX"/>
    <property type="match status" value="1"/>
</dbReference>
<dbReference type="Gene3D" id="3.90.79.10">
    <property type="entry name" value="Nucleoside Triphosphate Pyrophosphohydrolase"/>
    <property type="match status" value="1"/>
</dbReference>
<feature type="domain" description="Nudix hydrolase" evidence="7">
    <location>
        <begin position="21"/>
        <end position="155"/>
    </location>
</feature>
<keyword evidence="9" id="KW-1185">Reference proteome</keyword>
<evidence type="ECO:0000256" key="5">
    <source>
        <dbReference type="ARBA" id="ARBA00022842"/>
    </source>
</evidence>
<evidence type="ECO:0000313" key="9">
    <source>
        <dbReference type="Proteomes" id="UP000324646"/>
    </source>
</evidence>
<keyword evidence="6" id="KW-0464">Manganese</keyword>
<name>A0A5C0SEU9_CRATE</name>
<accession>A0A5C0SEU9</accession>
<keyword evidence="3" id="KW-0479">Metal-binding</keyword>
<dbReference type="CDD" id="cd03426">
    <property type="entry name" value="NUDIX_CoAse_Nudt7"/>
    <property type="match status" value="1"/>
</dbReference>
<evidence type="ECO:0000256" key="2">
    <source>
        <dbReference type="ARBA" id="ARBA00001946"/>
    </source>
</evidence>
<evidence type="ECO:0000259" key="7">
    <source>
        <dbReference type="PROSITE" id="PS51462"/>
    </source>
</evidence>
<organism evidence="8 9">
    <name type="scientific">Crassaminicella thermophila</name>
    <dbReference type="NCBI Taxonomy" id="2599308"/>
    <lineage>
        <taxon>Bacteria</taxon>
        <taxon>Bacillati</taxon>
        <taxon>Bacillota</taxon>
        <taxon>Clostridia</taxon>
        <taxon>Eubacteriales</taxon>
        <taxon>Clostridiaceae</taxon>
        <taxon>Crassaminicella</taxon>
    </lineage>
</organism>
<keyword evidence="4" id="KW-0378">Hydrolase</keyword>
<dbReference type="GO" id="GO:0010945">
    <property type="term" value="F:coenzyme A diphosphatase activity"/>
    <property type="evidence" value="ECO:0007669"/>
    <property type="project" value="InterPro"/>
</dbReference>
<protein>
    <submittedName>
        <fullName evidence="8">CoA pyrophosphatase</fullName>
    </submittedName>
</protein>